<protein>
    <recommendedName>
        <fullName evidence="2">Teneurin-like YD-shell domain-containing protein</fullName>
    </recommendedName>
</protein>
<name>A0A3B0UYQ4_9ZZZZ</name>
<dbReference type="Gene3D" id="2.180.10.10">
    <property type="entry name" value="RHS repeat-associated core"/>
    <property type="match status" value="1"/>
</dbReference>
<dbReference type="AlphaFoldDB" id="A0A3B0UYQ4"/>
<accession>A0A3B0UYQ4</accession>
<evidence type="ECO:0000313" key="3">
    <source>
        <dbReference type="EMBL" id="VAW30617.1"/>
    </source>
</evidence>
<evidence type="ECO:0000259" key="2">
    <source>
        <dbReference type="Pfam" id="PF25023"/>
    </source>
</evidence>
<dbReference type="EMBL" id="UOEU01000071">
    <property type="protein sequence ID" value="VAW30617.1"/>
    <property type="molecule type" value="Genomic_DNA"/>
</dbReference>
<keyword evidence="1" id="KW-0677">Repeat</keyword>
<evidence type="ECO:0000256" key="1">
    <source>
        <dbReference type="ARBA" id="ARBA00022737"/>
    </source>
</evidence>
<reference evidence="3" key="1">
    <citation type="submission" date="2018-06" db="EMBL/GenBank/DDBJ databases">
        <authorList>
            <person name="Zhirakovskaya E."/>
        </authorList>
    </citation>
    <scope>NUCLEOTIDE SEQUENCE</scope>
</reference>
<dbReference type="Pfam" id="PF25023">
    <property type="entry name" value="TEN_YD-shell"/>
    <property type="match status" value="1"/>
</dbReference>
<dbReference type="NCBIfam" id="TIGR03696">
    <property type="entry name" value="Rhs_assc_core"/>
    <property type="match status" value="1"/>
</dbReference>
<dbReference type="InterPro" id="IPR056823">
    <property type="entry name" value="TEN-like_YD-shell"/>
</dbReference>
<dbReference type="PANTHER" id="PTHR32305">
    <property type="match status" value="1"/>
</dbReference>
<dbReference type="InterPro" id="IPR022385">
    <property type="entry name" value="Rhs_assc_core"/>
</dbReference>
<organism evidence="3">
    <name type="scientific">hydrothermal vent metagenome</name>
    <dbReference type="NCBI Taxonomy" id="652676"/>
    <lineage>
        <taxon>unclassified sequences</taxon>
        <taxon>metagenomes</taxon>
        <taxon>ecological metagenomes</taxon>
    </lineage>
</organism>
<sequence length="343" mass="37870">FYLFTDHLGSTVVLTKDSDGYILADSLTRYMPFGEYRGTAPSQAMTDQGYTGQKENMEIGLIYYNARFYVPGIGRFASADTIVPNPTNPQSFNRYSYVRNNPINFSDPTGNIPCETLGTEACTVDGEYVDFQSQEKQYDVTEWLASEMVINVNGPEMAAIQNIFQQPKNSTPMNGTTGIMPDTRFLEVLAGPFYELNKGFGLWDIKRKMKTAIGEGITLCGLDGCGWFDYSTPGNIHFGFIAAATDIPKGLSLFAGGALEIKEGSAIVSNWQTLFEDPRDWAAVQFGYQLYETYGSDMVLNEFQTALTADIRATFQPSPISVPSQALAQRNGFSPGAFNYQGQ</sequence>
<proteinExistence type="predicted"/>
<gene>
    <name evidence="3" type="ORF">MNBD_CHLOROFLEXI01-2106</name>
</gene>
<feature type="domain" description="Teneurin-like YD-shell" evidence="2">
    <location>
        <begin position="1"/>
        <end position="103"/>
    </location>
</feature>
<dbReference type="InterPro" id="IPR050708">
    <property type="entry name" value="T6SS_VgrG/RHS"/>
</dbReference>
<dbReference type="PANTHER" id="PTHR32305:SF17">
    <property type="entry name" value="TRNA NUCLEASE WAPA"/>
    <property type="match status" value="1"/>
</dbReference>
<feature type="non-terminal residue" evidence="3">
    <location>
        <position position="1"/>
    </location>
</feature>